<evidence type="ECO:0000256" key="1">
    <source>
        <dbReference type="SAM" id="MobiDB-lite"/>
    </source>
</evidence>
<feature type="region of interest" description="Disordered" evidence="1">
    <location>
        <begin position="109"/>
        <end position="258"/>
    </location>
</feature>
<feature type="compositionally biased region" description="Pro residues" evidence="1">
    <location>
        <begin position="205"/>
        <end position="216"/>
    </location>
</feature>
<organism evidence="2 3">
    <name type="scientific">Pristionchus fissidentatus</name>
    <dbReference type="NCBI Taxonomy" id="1538716"/>
    <lineage>
        <taxon>Eukaryota</taxon>
        <taxon>Metazoa</taxon>
        <taxon>Ecdysozoa</taxon>
        <taxon>Nematoda</taxon>
        <taxon>Chromadorea</taxon>
        <taxon>Rhabditida</taxon>
        <taxon>Rhabditina</taxon>
        <taxon>Diplogasteromorpha</taxon>
        <taxon>Diplogasteroidea</taxon>
        <taxon>Neodiplogasteridae</taxon>
        <taxon>Pristionchus</taxon>
    </lineage>
</organism>
<sequence>EEDEEDEIMVIEEEEEERAAVNIDALWRDFMSDYTAGVGIEMAEEIIHNIVTDPEYVEAMEEGEEDEEQLFFDHFVNQIEMNTVSTRQNAGTVMTLYDYVRRKSVMRRMMKKEEKMEKRSTVDKNKTNKGAKESQKGAEKSKNKKVLKPAVTSGADEAAGSTRKRKICHDPMGEVSGRVRRATNSSQSSDALPSIVSVSARPNTSRPPPLPLPSPPLAQSSHVLSRPSTSAAHQLQLQQQTTPSSLLRPLGDARQRKPAAAAAATSTTAAAAAGCYDPRRVQKKPMKMEFVRHPPDYDVRPRLVCGPLPIRVSPAEIKTQFASLPIPPFVFTRYEGNVYMWLKAVNYEQAARLLQFRPFQVGNFSASIYRPGTILVEVSRKMVADYLSLILSRYGQLIGLEAVGGLNWKATFLEFKEAKQAIRVGMEKVNGGYTVKYHLIYPPGGVVPTAGNATATALITNVSPISIASTVSPQPIASTVSTQSI</sequence>
<accession>A0AAV5UTT2</accession>
<comment type="caution">
    <text evidence="2">The sequence shown here is derived from an EMBL/GenBank/DDBJ whole genome shotgun (WGS) entry which is preliminary data.</text>
</comment>
<protein>
    <recommendedName>
        <fullName evidence="4">RRM domain-containing protein</fullName>
    </recommendedName>
</protein>
<reference evidence="2" key="1">
    <citation type="submission" date="2023-10" db="EMBL/GenBank/DDBJ databases">
        <title>Genome assembly of Pristionchus species.</title>
        <authorList>
            <person name="Yoshida K."/>
            <person name="Sommer R.J."/>
        </authorList>
    </citation>
    <scope>NUCLEOTIDE SEQUENCE</scope>
    <source>
        <strain evidence="2">RS5133</strain>
    </source>
</reference>
<evidence type="ECO:0000313" key="2">
    <source>
        <dbReference type="EMBL" id="GMT09565.1"/>
    </source>
</evidence>
<evidence type="ECO:0000313" key="3">
    <source>
        <dbReference type="Proteomes" id="UP001432322"/>
    </source>
</evidence>
<evidence type="ECO:0008006" key="4">
    <source>
        <dbReference type="Google" id="ProtNLM"/>
    </source>
</evidence>
<feature type="compositionally biased region" description="Polar residues" evidence="1">
    <location>
        <begin position="218"/>
        <end position="227"/>
    </location>
</feature>
<keyword evidence="3" id="KW-1185">Reference proteome</keyword>
<feature type="compositionally biased region" description="Basic and acidic residues" evidence="1">
    <location>
        <begin position="111"/>
        <end position="141"/>
    </location>
</feature>
<feature type="non-terminal residue" evidence="2">
    <location>
        <position position="1"/>
    </location>
</feature>
<dbReference type="Proteomes" id="UP001432322">
    <property type="component" value="Unassembled WGS sequence"/>
</dbReference>
<dbReference type="EMBL" id="BTSY01000001">
    <property type="protein sequence ID" value="GMT09565.1"/>
    <property type="molecule type" value="Genomic_DNA"/>
</dbReference>
<dbReference type="AlphaFoldDB" id="A0AAV5UTT2"/>
<feature type="compositionally biased region" description="Polar residues" evidence="1">
    <location>
        <begin position="182"/>
        <end position="204"/>
    </location>
</feature>
<proteinExistence type="predicted"/>
<feature type="compositionally biased region" description="Low complexity" evidence="1">
    <location>
        <begin position="228"/>
        <end position="247"/>
    </location>
</feature>
<feature type="non-terminal residue" evidence="2">
    <location>
        <position position="485"/>
    </location>
</feature>
<name>A0AAV5UTT2_9BILA</name>
<gene>
    <name evidence="2" type="ORF">PFISCL1PPCAC_862</name>
</gene>